<feature type="compositionally biased region" description="Low complexity" evidence="1">
    <location>
        <begin position="947"/>
        <end position="968"/>
    </location>
</feature>
<dbReference type="Pfam" id="PF23317">
    <property type="entry name" value="YVC1_C"/>
    <property type="match status" value="1"/>
</dbReference>
<feature type="region of interest" description="Disordered" evidence="1">
    <location>
        <begin position="936"/>
        <end position="1008"/>
    </location>
</feature>
<dbReference type="PANTHER" id="PTHR35859">
    <property type="entry name" value="NONSELECTIVE CATION CHANNEL PROTEIN"/>
    <property type="match status" value="1"/>
</dbReference>
<keyword evidence="2" id="KW-0472">Membrane</keyword>
<feature type="compositionally biased region" description="Acidic residues" evidence="1">
    <location>
        <begin position="33"/>
        <end position="70"/>
    </location>
</feature>
<proteinExistence type="predicted"/>
<feature type="compositionally biased region" description="Polar residues" evidence="1">
    <location>
        <begin position="888"/>
        <end position="909"/>
    </location>
</feature>
<feature type="compositionally biased region" description="Basic residues" evidence="1">
    <location>
        <begin position="1156"/>
        <end position="1169"/>
    </location>
</feature>
<dbReference type="AlphaFoldDB" id="A0A9P4S9X1"/>
<dbReference type="OrthoDB" id="2373987at2759"/>
<feature type="transmembrane region" description="Helical" evidence="2">
    <location>
        <begin position="327"/>
        <end position="344"/>
    </location>
</feature>
<feature type="region of interest" description="Disordered" evidence="1">
    <location>
        <begin position="1"/>
        <end position="71"/>
    </location>
</feature>
<comment type="caution">
    <text evidence="5">The sequence shown here is derived from an EMBL/GenBank/DDBJ whole genome shotgun (WGS) entry which is preliminary data.</text>
</comment>
<feature type="region of interest" description="Disordered" evidence="1">
    <location>
        <begin position="1132"/>
        <end position="1191"/>
    </location>
</feature>
<feature type="domain" description="Calcium channel YVC1-like C-terminal transmembrane" evidence="4">
    <location>
        <begin position="332"/>
        <end position="638"/>
    </location>
</feature>
<dbReference type="InterPro" id="IPR056336">
    <property type="entry name" value="YVC1_C"/>
</dbReference>
<feature type="compositionally biased region" description="Low complexity" evidence="1">
    <location>
        <begin position="870"/>
        <end position="881"/>
    </location>
</feature>
<evidence type="ECO:0000259" key="3">
    <source>
        <dbReference type="Pfam" id="PF23190"/>
    </source>
</evidence>
<dbReference type="PANTHER" id="PTHR35859:SF4">
    <property type="entry name" value="MEMBRANE CHANNEL PROTEIN, PUTATIVE (AFU_ORTHOLOGUE AFUA_6G11300)-RELATED"/>
    <property type="match status" value="1"/>
</dbReference>
<evidence type="ECO:0000259" key="4">
    <source>
        <dbReference type="Pfam" id="PF23317"/>
    </source>
</evidence>
<feature type="domain" description="YVC1 N-terminal linker helical" evidence="3">
    <location>
        <begin position="90"/>
        <end position="260"/>
    </location>
</feature>
<reference evidence="5" key="1">
    <citation type="journal article" date="2020" name="Stud. Mycol.">
        <title>101 Dothideomycetes genomes: a test case for predicting lifestyles and emergence of pathogens.</title>
        <authorList>
            <person name="Haridas S."/>
            <person name="Albert R."/>
            <person name="Binder M."/>
            <person name="Bloem J."/>
            <person name="Labutti K."/>
            <person name="Salamov A."/>
            <person name="Andreopoulos B."/>
            <person name="Baker S."/>
            <person name="Barry K."/>
            <person name="Bills G."/>
            <person name="Bluhm B."/>
            <person name="Cannon C."/>
            <person name="Castanera R."/>
            <person name="Culley D."/>
            <person name="Daum C."/>
            <person name="Ezra D."/>
            <person name="Gonzalez J."/>
            <person name="Henrissat B."/>
            <person name="Kuo A."/>
            <person name="Liang C."/>
            <person name="Lipzen A."/>
            <person name="Lutzoni F."/>
            <person name="Magnuson J."/>
            <person name="Mondo S."/>
            <person name="Nolan M."/>
            <person name="Ohm R."/>
            <person name="Pangilinan J."/>
            <person name="Park H.-J."/>
            <person name="Ramirez L."/>
            <person name="Alfaro M."/>
            <person name="Sun H."/>
            <person name="Tritt A."/>
            <person name="Yoshinaga Y."/>
            <person name="Zwiers L.-H."/>
            <person name="Turgeon B."/>
            <person name="Goodwin S."/>
            <person name="Spatafora J."/>
            <person name="Crous P."/>
            <person name="Grigoriev I."/>
        </authorList>
    </citation>
    <scope>NUCLEOTIDE SEQUENCE</scope>
    <source>
        <strain evidence="5">CBS 101060</strain>
    </source>
</reference>
<evidence type="ECO:0000256" key="2">
    <source>
        <dbReference type="SAM" id="Phobius"/>
    </source>
</evidence>
<feature type="region of interest" description="Disordered" evidence="1">
    <location>
        <begin position="265"/>
        <end position="294"/>
    </location>
</feature>
<evidence type="ECO:0000256" key="1">
    <source>
        <dbReference type="SAM" id="MobiDB-lite"/>
    </source>
</evidence>
<feature type="region of interest" description="Disordered" evidence="1">
    <location>
        <begin position="833"/>
        <end position="909"/>
    </location>
</feature>
<gene>
    <name evidence="5" type="ORF">M501DRAFT_1057989</name>
</gene>
<name>A0A9P4S9X1_9PEZI</name>
<feature type="compositionally biased region" description="Acidic residues" evidence="1">
    <location>
        <begin position="783"/>
        <end position="794"/>
    </location>
</feature>
<feature type="transmembrane region" description="Helical" evidence="2">
    <location>
        <begin position="461"/>
        <end position="485"/>
    </location>
</feature>
<feature type="transmembrane region" description="Helical" evidence="2">
    <location>
        <begin position="356"/>
        <end position="373"/>
    </location>
</feature>
<accession>A0A9P4S9X1</accession>
<evidence type="ECO:0008006" key="7">
    <source>
        <dbReference type="Google" id="ProtNLM"/>
    </source>
</evidence>
<feature type="transmembrane region" description="Helical" evidence="2">
    <location>
        <begin position="520"/>
        <end position="541"/>
    </location>
</feature>
<protein>
    <recommendedName>
        <fullName evidence="7">Ion transport domain-containing protein</fullName>
    </recommendedName>
</protein>
<keyword evidence="2" id="KW-0812">Transmembrane</keyword>
<keyword evidence="6" id="KW-1185">Reference proteome</keyword>
<feature type="compositionally biased region" description="Polar residues" evidence="1">
    <location>
        <begin position="840"/>
        <end position="851"/>
    </location>
</feature>
<dbReference type="InterPro" id="IPR056337">
    <property type="entry name" value="LHD_YVC1"/>
</dbReference>
<dbReference type="EMBL" id="MU006096">
    <property type="protein sequence ID" value="KAF2838727.1"/>
    <property type="molecule type" value="Genomic_DNA"/>
</dbReference>
<feature type="transmembrane region" description="Helical" evidence="2">
    <location>
        <begin position="573"/>
        <end position="593"/>
    </location>
</feature>
<dbReference type="Pfam" id="PF23190">
    <property type="entry name" value="LHD_TRPY1"/>
    <property type="match status" value="1"/>
</dbReference>
<feature type="compositionally biased region" description="Polar residues" evidence="1">
    <location>
        <begin position="268"/>
        <end position="292"/>
    </location>
</feature>
<evidence type="ECO:0000313" key="6">
    <source>
        <dbReference type="Proteomes" id="UP000799429"/>
    </source>
</evidence>
<organism evidence="5 6">
    <name type="scientific">Patellaria atrata CBS 101060</name>
    <dbReference type="NCBI Taxonomy" id="1346257"/>
    <lineage>
        <taxon>Eukaryota</taxon>
        <taxon>Fungi</taxon>
        <taxon>Dikarya</taxon>
        <taxon>Ascomycota</taxon>
        <taxon>Pezizomycotina</taxon>
        <taxon>Dothideomycetes</taxon>
        <taxon>Dothideomycetes incertae sedis</taxon>
        <taxon>Patellariales</taxon>
        <taxon>Patellariaceae</taxon>
        <taxon>Patellaria</taxon>
    </lineage>
</organism>
<dbReference type="InterPro" id="IPR052971">
    <property type="entry name" value="TRP_calcium_channel"/>
</dbReference>
<evidence type="ECO:0000313" key="5">
    <source>
        <dbReference type="EMBL" id="KAF2838727.1"/>
    </source>
</evidence>
<keyword evidence="2" id="KW-1133">Transmembrane helix</keyword>
<feature type="region of interest" description="Disordered" evidence="1">
    <location>
        <begin position="715"/>
        <end position="819"/>
    </location>
</feature>
<dbReference type="Proteomes" id="UP000799429">
    <property type="component" value="Unassembled WGS sequence"/>
</dbReference>
<sequence>MFESFAWPNGGRKISNRSPFPSKDSVWNPANGDDTEEYDGENDQREEDGDVIRDEDGEDVEDANEDENGEDVPLLPIFSSEVLDRLPVYNITHIIRLIVLTRCETTLSWDQLRSPQVSQFLVKPIQQQIRSSHFSRATLYALLANCLQFQKEGQMNSGITGISRTRALICELLAMRLLREFDTRELIDALSYDFDPFQGINPGGVTNSTAKYRAYLRGARISTIEVAIRAQSKRFLAHPLVVQHLEAIWAGNIVFHSAADNLHRKSARQGSSQSTSYGTIQPSQQNKSNVGQRNADDMVRRTATLYDPHEASPFKLSRLRVPRYRQLFSTCSLAIMLGLFVTVLKTHSVDITFTELFFWFWSAGFMLDEIISFTEQGFGLYIVSVWNAFDLGIVLMLLCYYILRLYGILLGVGRRHYIANMAYDVLASTAVLLFPRLFSVLDHYRYFSQLLIAFRMMAMDLFAILLLIVISCSGFLVAFTLSFPVDLDAPSAAYTLFQIVMGFTPAAWDIWNGYNPLGKALLTLFLFICHFLIVTILITVLTNSFMAVVQNANEEHQYLFAVNTISMVKSDALFSYVAPSNIFGWFLSPLRWVMSFRRYVKLNRMLIKITHSPLLIGIFLYERIILSRRAYDPTDLIEQRGRLSTRVPAFSIRGQADLFSPQIRLREPSITTFKKDRALDEVFRRPFNDTTPNARVSKSAQRKESAAVHDWMQRVGQDGGASPPLEQPQSVLDRLESRRPKLRKYRTSHGILPTRRDLSGTSRSATSDPEELSIRKHNRPEAIVEEDDEPDMSIDDVPHQTDADGDDELNTTDDHTNDETDTLIFKHGFKLRDSPHQRTRSTSFAQQNTISESEEEDEGYFRTPMTAMRSSPPVFPSSYSSAKRPRTMNVSPKSASPSNRLDRVTSNISERPTHIRNASTNTIVYSPILPTQPLTTIPLNIPPPKTPKASRPVSPARPKASRPASPARRPAPDGDPGAVNSTNSGFRSAGRRSPKRSGATTPAVRARPIMPPHGLFISGSGTNLRNISSIPGFLGLDMLSRSHDHRPSFSAQALDLASDIGDNRHGPDSAFVGAMPASFSTQMEMAARRQQFGRGSGNRSPDEDMVSRIVMARMNSLEEGFREVLQEVKEWRKEERSKTASVGSSVIDEEAEERRIRRRKTKGERKRAQRSVPLSDADEDIVTEGVKRSSV</sequence>
<feature type="transmembrane region" description="Helical" evidence="2">
    <location>
        <begin position="380"/>
        <end position="403"/>
    </location>
</feature>